<dbReference type="InterPro" id="IPR001356">
    <property type="entry name" value="HD"/>
</dbReference>
<proteinExistence type="predicted"/>
<name>A0AAN9BS45_9CAEN</name>
<evidence type="ECO:0000259" key="8">
    <source>
        <dbReference type="PROSITE" id="PS50071"/>
    </source>
</evidence>
<keyword evidence="10" id="KW-1185">Reference proteome</keyword>
<keyword evidence="4 5" id="KW-0539">Nucleus</keyword>
<dbReference type="InterPro" id="IPR051000">
    <property type="entry name" value="Homeobox_DNA-bind_prot"/>
</dbReference>
<feature type="compositionally biased region" description="Acidic residues" evidence="7">
    <location>
        <begin position="340"/>
        <end position="355"/>
    </location>
</feature>
<keyword evidence="2 5" id="KW-0238">DNA-binding</keyword>
<dbReference type="GO" id="GO:0005634">
    <property type="term" value="C:nucleus"/>
    <property type="evidence" value="ECO:0007669"/>
    <property type="project" value="UniProtKB-SubCell"/>
</dbReference>
<protein>
    <recommendedName>
        <fullName evidence="8">Homeobox domain-containing protein</fullName>
    </recommendedName>
</protein>
<keyword evidence="3 5" id="KW-0371">Homeobox</keyword>
<comment type="subcellular location">
    <subcellularLocation>
        <location evidence="1 5 6">Nucleus</location>
    </subcellularLocation>
</comment>
<dbReference type="InterPro" id="IPR017970">
    <property type="entry name" value="Homeobox_CS"/>
</dbReference>
<evidence type="ECO:0000256" key="7">
    <source>
        <dbReference type="SAM" id="MobiDB-lite"/>
    </source>
</evidence>
<dbReference type="InterPro" id="IPR009057">
    <property type="entry name" value="Homeodomain-like_sf"/>
</dbReference>
<evidence type="ECO:0000256" key="1">
    <source>
        <dbReference type="ARBA" id="ARBA00004123"/>
    </source>
</evidence>
<dbReference type="Gene3D" id="1.10.10.60">
    <property type="entry name" value="Homeodomain-like"/>
    <property type="match status" value="1"/>
</dbReference>
<organism evidence="9 10">
    <name type="scientific">Littorina saxatilis</name>
    <dbReference type="NCBI Taxonomy" id="31220"/>
    <lineage>
        <taxon>Eukaryota</taxon>
        <taxon>Metazoa</taxon>
        <taxon>Spiralia</taxon>
        <taxon>Lophotrochozoa</taxon>
        <taxon>Mollusca</taxon>
        <taxon>Gastropoda</taxon>
        <taxon>Caenogastropoda</taxon>
        <taxon>Littorinimorpha</taxon>
        <taxon>Littorinoidea</taxon>
        <taxon>Littorinidae</taxon>
        <taxon>Littorina</taxon>
    </lineage>
</organism>
<reference evidence="9 10" key="1">
    <citation type="submission" date="2024-02" db="EMBL/GenBank/DDBJ databases">
        <title>Chromosome-scale genome assembly of the rough periwinkle Littorina saxatilis.</title>
        <authorList>
            <person name="De Jode A."/>
            <person name="Faria R."/>
            <person name="Formenti G."/>
            <person name="Sims Y."/>
            <person name="Smith T.P."/>
            <person name="Tracey A."/>
            <person name="Wood J.M.D."/>
            <person name="Zagrodzka Z.B."/>
            <person name="Johannesson K."/>
            <person name="Butlin R.K."/>
            <person name="Leder E.H."/>
        </authorList>
    </citation>
    <scope>NUCLEOTIDE SEQUENCE [LARGE SCALE GENOMIC DNA]</scope>
    <source>
        <strain evidence="9">Snail1</strain>
        <tissue evidence="9">Muscle</tissue>
    </source>
</reference>
<dbReference type="CDD" id="cd00086">
    <property type="entry name" value="homeodomain"/>
    <property type="match status" value="1"/>
</dbReference>
<dbReference type="Pfam" id="PF00046">
    <property type="entry name" value="Homeodomain"/>
    <property type="match status" value="1"/>
</dbReference>
<dbReference type="PRINTS" id="PR00024">
    <property type="entry name" value="HOMEOBOX"/>
</dbReference>
<feature type="region of interest" description="Disordered" evidence="7">
    <location>
        <begin position="1"/>
        <end position="90"/>
    </location>
</feature>
<dbReference type="PROSITE" id="PS00027">
    <property type="entry name" value="HOMEOBOX_1"/>
    <property type="match status" value="1"/>
</dbReference>
<dbReference type="FunFam" id="1.10.10.60:FF:000721">
    <property type="entry name" value="Hematopoietically-expressed homeobox protein HHEX"/>
    <property type="match status" value="1"/>
</dbReference>
<feature type="DNA-binding region" description="Homeobox" evidence="5">
    <location>
        <begin position="239"/>
        <end position="298"/>
    </location>
</feature>
<evidence type="ECO:0000256" key="6">
    <source>
        <dbReference type="RuleBase" id="RU000682"/>
    </source>
</evidence>
<dbReference type="InterPro" id="IPR020479">
    <property type="entry name" value="HD_metazoa"/>
</dbReference>
<feature type="compositionally biased region" description="Low complexity" evidence="7">
    <location>
        <begin position="41"/>
        <end position="63"/>
    </location>
</feature>
<dbReference type="PROSITE" id="PS50071">
    <property type="entry name" value="HOMEOBOX_2"/>
    <property type="match status" value="1"/>
</dbReference>
<dbReference type="EMBL" id="JBAMIC010000003">
    <property type="protein sequence ID" value="KAK7110637.1"/>
    <property type="molecule type" value="Genomic_DNA"/>
</dbReference>
<sequence>MMMHPQPLPHGMMPGSGLSALYPVSTTGHPNPQHHPHHGLHNNNHSVNSSALSPPSITSSPPSSEHHHHLTPSSSSSLSSSTFTTSSSSSSFRIDDILGKTTLARPTPIHANAPASAAAAAAAAAVAASLSSGVVLGSSSAAAAAAVAAAGGFGGLPSPSSLFKPLTLYEPAMMGPGYFPPHMHPLAAYPPGLMNQLYALPYGRPADHYSLLERHSALAKVGHKPFMWAPFLQRPLQKRKGGQVRFSNDQTLELEKKFDAQKYLSPPERKKLAKLLQLTERQVKTWFQNRRAKWRRLKQESPIGDGSDKEDGENKDKDVTSPGCPPEMESDLEDSRDSPCPDDDIIPDSDDEIDVESEHGCT</sequence>
<evidence type="ECO:0000256" key="3">
    <source>
        <dbReference type="ARBA" id="ARBA00023155"/>
    </source>
</evidence>
<evidence type="ECO:0000256" key="5">
    <source>
        <dbReference type="PROSITE-ProRule" id="PRU00108"/>
    </source>
</evidence>
<evidence type="ECO:0000256" key="2">
    <source>
        <dbReference type="ARBA" id="ARBA00023125"/>
    </source>
</evidence>
<comment type="caution">
    <text evidence="9">The sequence shown here is derived from an EMBL/GenBank/DDBJ whole genome shotgun (WGS) entry which is preliminary data.</text>
</comment>
<dbReference type="SMART" id="SM00389">
    <property type="entry name" value="HOX"/>
    <property type="match status" value="1"/>
</dbReference>
<evidence type="ECO:0000313" key="10">
    <source>
        <dbReference type="Proteomes" id="UP001374579"/>
    </source>
</evidence>
<evidence type="ECO:0000313" key="9">
    <source>
        <dbReference type="EMBL" id="KAK7110637.1"/>
    </source>
</evidence>
<dbReference type="GO" id="GO:0000978">
    <property type="term" value="F:RNA polymerase II cis-regulatory region sequence-specific DNA binding"/>
    <property type="evidence" value="ECO:0007669"/>
    <property type="project" value="TreeGrafter"/>
</dbReference>
<dbReference type="GO" id="GO:0000981">
    <property type="term" value="F:DNA-binding transcription factor activity, RNA polymerase II-specific"/>
    <property type="evidence" value="ECO:0007669"/>
    <property type="project" value="InterPro"/>
</dbReference>
<accession>A0AAN9BS45</accession>
<dbReference type="PANTHER" id="PTHR24324:SF5">
    <property type="entry name" value="HEMATOPOIETICALLY-EXPRESSED HOMEOBOX PROTEIN HHEX"/>
    <property type="match status" value="1"/>
</dbReference>
<dbReference type="GO" id="GO:0030154">
    <property type="term" value="P:cell differentiation"/>
    <property type="evidence" value="ECO:0007669"/>
    <property type="project" value="TreeGrafter"/>
</dbReference>
<feature type="compositionally biased region" description="Basic and acidic residues" evidence="7">
    <location>
        <begin position="306"/>
        <end position="319"/>
    </location>
</feature>
<feature type="compositionally biased region" description="Low complexity" evidence="7">
    <location>
        <begin position="71"/>
        <end position="90"/>
    </location>
</feature>
<dbReference type="AlphaFoldDB" id="A0AAN9BS45"/>
<feature type="region of interest" description="Disordered" evidence="7">
    <location>
        <begin position="297"/>
        <end position="362"/>
    </location>
</feature>
<dbReference type="Proteomes" id="UP001374579">
    <property type="component" value="Unassembled WGS sequence"/>
</dbReference>
<dbReference type="SUPFAM" id="SSF46689">
    <property type="entry name" value="Homeodomain-like"/>
    <property type="match status" value="1"/>
</dbReference>
<feature type="domain" description="Homeobox" evidence="8">
    <location>
        <begin position="237"/>
        <end position="297"/>
    </location>
</feature>
<gene>
    <name evidence="9" type="ORF">V1264_014477</name>
</gene>
<evidence type="ECO:0000256" key="4">
    <source>
        <dbReference type="ARBA" id="ARBA00023242"/>
    </source>
</evidence>
<dbReference type="PANTHER" id="PTHR24324">
    <property type="entry name" value="HOMEOBOX PROTEIN HHEX"/>
    <property type="match status" value="1"/>
</dbReference>